<comment type="pathway">
    <text evidence="1">Lipid metabolism; fatty acid biosynthesis.</text>
</comment>
<keyword evidence="7 8" id="KW-0275">Fatty acid biosynthesis</keyword>
<keyword evidence="3 8" id="KW-0444">Lipid biosynthesis</keyword>
<keyword evidence="5 8" id="KW-0560">Oxidoreductase</keyword>
<feature type="binding site" evidence="10">
    <location>
        <begin position="75"/>
        <end position="76"/>
    </location>
    <ligand>
        <name>NAD(+)</name>
        <dbReference type="ChEBI" id="CHEBI:57540"/>
    </ligand>
</feature>
<sequence>MTAPMKAAHEPVHDFLGLAGKSVLVMGVANKKSVAYRIAHTLEQAGAEVIYSVRSEARKESLAKLLANRRIFVCDVEQPEQIDQLAIDMKNQNIQLAGLVHSIAFADYPEGIRPFHETTRRQFLQAIDISAYSLISVCNALKDRLVKDAAVVTIGISTTRMASESYGFMAPIKAALESSLAFLTKSFSRFSEVRFNAVAAGLLKTSASAGIPGYVDSYLYAEKVIPRGKAVSTDEVASTAVFLLSPRSSGITAQSIVVDAGMSINYFDASVVQAVTSADVD</sequence>
<keyword evidence="4" id="KW-0276">Fatty acid metabolism</keyword>
<accession>A0A5B1CIN0</accession>
<dbReference type="PIRSF" id="PIRSF000094">
    <property type="entry name" value="Enoyl-ACP_rdct"/>
    <property type="match status" value="1"/>
</dbReference>
<dbReference type="GO" id="GO:0006633">
    <property type="term" value="P:fatty acid biosynthetic process"/>
    <property type="evidence" value="ECO:0007669"/>
    <property type="project" value="UniProtKB-KW"/>
</dbReference>
<organism evidence="11 12">
    <name type="scientific">Rubripirellula obstinata</name>
    <dbReference type="NCBI Taxonomy" id="406547"/>
    <lineage>
        <taxon>Bacteria</taxon>
        <taxon>Pseudomonadati</taxon>
        <taxon>Planctomycetota</taxon>
        <taxon>Planctomycetia</taxon>
        <taxon>Pirellulales</taxon>
        <taxon>Pirellulaceae</taxon>
        <taxon>Rubripirellula</taxon>
    </lineage>
</organism>
<evidence type="ECO:0000256" key="5">
    <source>
        <dbReference type="ARBA" id="ARBA00023002"/>
    </source>
</evidence>
<dbReference type="RefSeq" id="WP_235033234.1">
    <property type="nucleotide sequence ID" value="NZ_LWSK01000039.1"/>
</dbReference>
<evidence type="ECO:0000256" key="10">
    <source>
        <dbReference type="PIRSR" id="PIRSR000094-3"/>
    </source>
</evidence>
<reference evidence="11 12" key="1">
    <citation type="submission" date="2019-08" db="EMBL/GenBank/DDBJ databases">
        <title>Deep-cultivation of Planctomycetes and their phenomic and genomic characterization uncovers novel biology.</title>
        <authorList>
            <person name="Wiegand S."/>
            <person name="Jogler M."/>
            <person name="Boedeker C."/>
            <person name="Pinto D."/>
            <person name="Vollmers J."/>
            <person name="Rivas-Marin E."/>
            <person name="Kohn T."/>
            <person name="Peeters S.H."/>
            <person name="Heuer A."/>
            <person name="Rast P."/>
            <person name="Oberbeckmann S."/>
            <person name="Bunk B."/>
            <person name="Jeske O."/>
            <person name="Meyerdierks A."/>
            <person name="Storesund J.E."/>
            <person name="Kallscheuer N."/>
            <person name="Luecker S."/>
            <person name="Lage O.M."/>
            <person name="Pohl T."/>
            <person name="Merkel B.J."/>
            <person name="Hornburger P."/>
            <person name="Mueller R.-W."/>
            <person name="Bruemmer F."/>
            <person name="Labrenz M."/>
            <person name="Spormann A.M."/>
            <person name="Op Den Camp H."/>
            <person name="Overmann J."/>
            <person name="Amann R."/>
            <person name="Jetten M.S.M."/>
            <person name="Mascher T."/>
            <person name="Medema M.H."/>
            <person name="Devos D.P."/>
            <person name="Kaster A.-K."/>
            <person name="Ovreas L."/>
            <person name="Rohde M."/>
            <person name="Galperin M.Y."/>
            <person name="Jogler C."/>
        </authorList>
    </citation>
    <scope>NUCLEOTIDE SEQUENCE [LARGE SCALE GENOMIC DNA]</scope>
    <source>
        <strain evidence="11 12">LF1</strain>
    </source>
</reference>
<evidence type="ECO:0000313" key="11">
    <source>
        <dbReference type="EMBL" id="KAA1259283.1"/>
    </source>
</evidence>
<dbReference type="Pfam" id="PF13561">
    <property type="entry name" value="adh_short_C2"/>
    <property type="match status" value="1"/>
</dbReference>
<protein>
    <recommendedName>
        <fullName evidence="8">Enoyl-[acyl-carrier-protein] reductase [NADH]</fullName>
        <ecNumber evidence="8">1.3.1.9</ecNumber>
    </recommendedName>
</protein>
<dbReference type="Gene3D" id="3.40.50.720">
    <property type="entry name" value="NAD(P)-binding Rossmann-like Domain"/>
    <property type="match status" value="1"/>
</dbReference>
<evidence type="ECO:0000256" key="3">
    <source>
        <dbReference type="ARBA" id="ARBA00022516"/>
    </source>
</evidence>
<dbReference type="PRINTS" id="PR00081">
    <property type="entry name" value="GDHRDH"/>
</dbReference>
<dbReference type="PANTHER" id="PTHR43159:SF2">
    <property type="entry name" value="ENOYL-[ACYL-CARRIER-PROTEIN] REDUCTASE [NADH], CHLOROPLASTIC"/>
    <property type="match status" value="1"/>
</dbReference>
<dbReference type="InterPro" id="IPR036291">
    <property type="entry name" value="NAD(P)-bd_dom_sf"/>
</dbReference>
<name>A0A5B1CIN0_9BACT</name>
<dbReference type="EC" id="1.3.1.9" evidence="8"/>
<keyword evidence="6" id="KW-0443">Lipid metabolism</keyword>
<evidence type="ECO:0000256" key="7">
    <source>
        <dbReference type="ARBA" id="ARBA00023160"/>
    </source>
</evidence>
<dbReference type="InterPro" id="IPR014358">
    <property type="entry name" value="Enoyl-ACP_Rdtase_NADH"/>
</dbReference>
<evidence type="ECO:0000256" key="2">
    <source>
        <dbReference type="ARBA" id="ARBA00009233"/>
    </source>
</evidence>
<keyword evidence="12" id="KW-1185">Reference proteome</keyword>
<feature type="binding site" evidence="10">
    <location>
        <position position="173"/>
    </location>
    <ligand>
        <name>NAD(+)</name>
        <dbReference type="ChEBI" id="CHEBI:57540"/>
    </ligand>
</feature>
<proteinExistence type="inferred from homology"/>
<evidence type="ECO:0000256" key="6">
    <source>
        <dbReference type="ARBA" id="ARBA00023098"/>
    </source>
</evidence>
<comment type="similarity">
    <text evidence="2 8">Belongs to the short-chain dehydrogenases/reductases (SDR) family. FabI subfamily.</text>
</comment>
<feature type="binding site" evidence="9">
    <location>
        <position position="106"/>
    </location>
    <ligand>
        <name>substrate</name>
    </ligand>
</feature>
<dbReference type="PANTHER" id="PTHR43159">
    <property type="entry name" value="ENOYL-[ACYL-CARRIER-PROTEIN] REDUCTASE"/>
    <property type="match status" value="1"/>
</dbReference>
<comment type="caution">
    <text evidence="11">The sequence shown here is derived from an EMBL/GenBank/DDBJ whole genome shotgun (WGS) entry which is preliminary data.</text>
</comment>
<feature type="binding site" evidence="10">
    <location>
        <position position="27"/>
    </location>
    <ligand>
        <name>NAD(+)</name>
        <dbReference type="ChEBI" id="CHEBI:57540"/>
    </ligand>
</feature>
<evidence type="ECO:0000313" key="12">
    <source>
        <dbReference type="Proteomes" id="UP000322699"/>
    </source>
</evidence>
<dbReference type="EMBL" id="VRLW01000001">
    <property type="protein sequence ID" value="KAA1259283.1"/>
    <property type="molecule type" value="Genomic_DNA"/>
</dbReference>
<dbReference type="Proteomes" id="UP000322699">
    <property type="component" value="Unassembled WGS sequence"/>
</dbReference>
<comment type="catalytic activity">
    <reaction evidence="8">
        <text>a 2,3-saturated acyl-[ACP] + NAD(+) = a (2E)-enoyl-[ACP] + NADH + H(+)</text>
        <dbReference type="Rhea" id="RHEA:10240"/>
        <dbReference type="Rhea" id="RHEA-COMP:9925"/>
        <dbReference type="Rhea" id="RHEA-COMP:9926"/>
        <dbReference type="ChEBI" id="CHEBI:15378"/>
        <dbReference type="ChEBI" id="CHEBI:57540"/>
        <dbReference type="ChEBI" id="CHEBI:57945"/>
        <dbReference type="ChEBI" id="CHEBI:78784"/>
        <dbReference type="ChEBI" id="CHEBI:78785"/>
        <dbReference type="EC" id="1.3.1.9"/>
    </reaction>
</comment>
<evidence type="ECO:0000256" key="9">
    <source>
        <dbReference type="PIRSR" id="PIRSR000094-2"/>
    </source>
</evidence>
<dbReference type="AlphaFoldDB" id="A0A5B1CIN0"/>
<dbReference type="InterPro" id="IPR002347">
    <property type="entry name" value="SDR_fam"/>
</dbReference>
<dbReference type="GO" id="GO:0004318">
    <property type="term" value="F:enoyl-[acyl-carrier-protein] reductase (NADH) activity"/>
    <property type="evidence" value="ECO:0007669"/>
    <property type="project" value="UniProtKB-EC"/>
</dbReference>
<evidence type="ECO:0000256" key="8">
    <source>
        <dbReference type="PIRNR" id="PIRNR000094"/>
    </source>
</evidence>
<keyword evidence="8 10" id="KW-0520">NAD</keyword>
<gene>
    <name evidence="11" type="primary">fabI_1</name>
    <name evidence="11" type="ORF">LF1_18130</name>
</gene>
<feature type="binding site" evidence="10">
    <location>
        <position position="103"/>
    </location>
    <ligand>
        <name>NAD(+)</name>
        <dbReference type="ChEBI" id="CHEBI:57540"/>
    </ligand>
</feature>
<dbReference type="SUPFAM" id="SSF51735">
    <property type="entry name" value="NAD(P)-binding Rossmann-fold domains"/>
    <property type="match status" value="1"/>
</dbReference>
<evidence type="ECO:0000256" key="4">
    <source>
        <dbReference type="ARBA" id="ARBA00022832"/>
    </source>
</evidence>
<evidence type="ECO:0000256" key="1">
    <source>
        <dbReference type="ARBA" id="ARBA00005194"/>
    </source>
</evidence>